<evidence type="ECO:0000259" key="1">
    <source>
        <dbReference type="Pfam" id="PF13843"/>
    </source>
</evidence>
<dbReference type="InterPro" id="IPR029526">
    <property type="entry name" value="PGBD"/>
</dbReference>
<accession>G4ZFJ6</accession>
<organism evidence="2 3">
    <name type="scientific">Phytophthora sojae (strain P6497)</name>
    <name type="common">Soybean stem and root rot agent</name>
    <name type="synonym">Phytophthora megasperma f. sp. glycines</name>
    <dbReference type="NCBI Taxonomy" id="1094619"/>
    <lineage>
        <taxon>Eukaryota</taxon>
        <taxon>Sar</taxon>
        <taxon>Stramenopiles</taxon>
        <taxon>Oomycota</taxon>
        <taxon>Peronosporomycetes</taxon>
        <taxon>Peronosporales</taxon>
        <taxon>Peronosporaceae</taxon>
        <taxon>Phytophthora</taxon>
    </lineage>
</organism>
<dbReference type="Pfam" id="PF13843">
    <property type="entry name" value="DDE_Tnp_1_7"/>
    <property type="match status" value="1"/>
</dbReference>
<dbReference type="KEGG" id="psoj:PHYSODRAFT_503576"/>
<name>G4ZFJ6_PHYSP</name>
<dbReference type="RefSeq" id="XP_009526991.1">
    <property type="nucleotide sequence ID" value="XM_009528696.1"/>
</dbReference>
<feature type="domain" description="PiggyBac transposable element-derived protein" evidence="1">
    <location>
        <begin position="8"/>
        <end position="73"/>
    </location>
</feature>
<reference evidence="2 3" key="1">
    <citation type="journal article" date="2006" name="Science">
        <title>Phytophthora genome sequences uncover evolutionary origins and mechanisms of pathogenesis.</title>
        <authorList>
            <person name="Tyler B.M."/>
            <person name="Tripathy S."/>
            <person name="Zhang X."/>
            <person name="Dehal P."/>
            <person name="Jiang R.H."/>
            <person name="Aerts A."/>
            <person name="Arredondo F.D."/>
            <person name="Baxter L."/>
            <person name="Bensasson D."/>
            <person name="Beynon J.L."/>
            <person name="Chapman J."/>
            <person name="Damasceno C.M."/>
            <person name="Dorrance A.E."/>
            <person name="Dou D."/>
            <person name="Dickerman A.W."/>
            <person name="Dubchak I.L."/>
            <person name="Garbelotto M."/>
            <person name="Gijzen M."/>
            <person name="Gordon S.G."/>
            <person name="Govers F."/>
            <person name="Grunwald N.J."/>
            <person name="Huang W."/>
            <person name="Ivors K.L."/>
            <person name="Jones R.W."/>
            <person name="Kamoun S."/>
            <person name="Krampis K."/>
            <person name="Lamour K.H."/>
            <person name="Lee M.K."/>
            <person name="McDonald W.H."/>
            <person name="Medina M."/>
            <person name="Meijer H.J."/>
            <person name="Nordberg E.K."/>
            <person name="Maclean D.J."/>
            <person name="Ospina-Giraldo M.D."/>
            <person name="Morris P.F."/>
            <person name="Phuntumart V."/>
            <person name="Putnam N.H."/>
            <person name="Rash S."/>
            <person name="Rose J.K."/>
            <person name="Sakihama Y."/>
            <person name="Salamov A.A."/>
            <person name="Savidor A."/>
            <person name="Scheuring C.F."/>
            <person name="Smith B.M."/>
            <person name="Sobral B.W."/>
            <person name="Terry A."/>
            <person name="Torto-Alalibo T.A."/>
            <person name="Win J."/>
            <person name="Xu Z."/>
            <person name="Zhang H."/>
            <person name="Grigoriev I.V."/>
            <person name="Rokhsar D.S."/>
            <person name="Boore J.L."/>
        </authorList>
    </citation>
    <scope>NUCLEOTIDE SEQUENCE [LARGE SCALE GENOMIC DNA]</scope>
    <source>
        <strain evidence="2 3">P6497</strain>
    </source>
</reference>
<evidence type="ECO:0000313" key="2">
    <source>
        <dbReference type="EMBL" id="EGZ17933.1"/>
    </source>
</evidence>
<protein>
    <recommendedName>
        <fullName evidence="1">PiggyBac transposable element-derived protein domain-containing protein</fullName>
    </recommendedName>
</protein>
<sequence>QTIDDKSEPAAVLRNLDKVLPTEQQDHRIVVIDRFYTSAALGLELLSNNTYAVGTIQTRCIGFPAELKEKRKKRPDDIVRGSYALAR</sequence>
<dbReference type="EMBL" id="JH159154">
    <property type="protein sequence ID" value="EGZ17933.1"/>
    <property type="molecule type" value="Genomic_DNA"/>
</dbReference>
<dbReference type="AlphaFoldDB" id="G4ZFJ6"/>
<dbReference type="InParanoid" id="G4ZFJ6"/>
<keyword evidence="3" id="KW-1185">Reference proteome</keyword>
<gene>
    <name evidence="2" type="ORF">PHYSODRAFT_503576</name>
</gene>
<dbReference type="GeneID" id="20658245"/>
<evidence type="ECO:0000313" key="3">
    <source>
        <dbReference type="Proteomes" id="UP000002640"/>
    </source>
</evidence>
<feature type="non-terminal residue" evidence="2">
    <location>
        <position position="1"/>
    </location>
</feature>
<proteinExistence type="predicted"/>
<dbReference type="Proteomes" id="UP000002640">
    <property type="component" value="Unassembled WGS sequence"/>
</dbReference>